<evidence type="ECO:0000256" key="1">
    <source>
        <dbReference type="ARBA" id="ARBA00004613"/>
    </source>
</evidence>
<feature type="domain" description="Olfactomedin-like" evidence="6">
    <location>
        <begin position="138"/>
        <end position="398"/>
    </location>
</feature>
<protein>
    <submittedName>
        <fullName evidence="7">Olfactomedin-like 3b</fullName>
    </submittedName>
</protein>
<reference evidence="7" key="1">
    <citation type="submission" date="2025-08" db="UniProtKB">
        <authorList>
            <consortium name="Ensembl"/>
        </authorList>
    </citation>
    <scope>IDENTIFICATION</scope>
</reference>
<evidence type="ECO:0000256" key="5">
    <source>
        <dbReference type="SAM" id="SignalP"/>
    </source>
</evidence>
<comment type="caution">
    <text evidence="3">Lacks conserved residue(s) required for the propagation of feature annotation.</text>
</comment>
<keyword evidence="2" id="KW-0964">Secreted</keyword>
<reference evidence="7" key="2">
    <citation type="submission" date="2025-09" db="UniProtKB">
        <authorList>
            <consortium name="Ensembl"/>
        </authorList>
    </citation>
    <scope>IDENTIFICATION</scope>
</reference>
<evidence type="ECO:0000256" key="4">
    <source>
        <dbReference type="SAM" id="Coils"/>
    </source>
</evidence>
<dbReference type="Pfam" id="PF02191">
    <property type="entry name" value="OLF"/>
    <property type="match status" value="1"/>
</dbReference>
<dbReference type="GeneTree" id="ENSGT00940000158083"/>
<dbReference type="GO" id="GO:0005615">
    <property type="term" value="C:extracellular space"/>
    <property type="evidence" value="ECO:0007669"/>
    <property type="project" value="TreeGrafter"/>
</dbReference>
<feature type="signal peptide" evidence="5">
    <location>
        <begin position="1"/>
        <end position="23"/>
    </location>
</feature>
<dbReference type="Proteomes" id="UP000694388">
    <property type="component" value="Unplaced"/>
</dbReference>
<comment type="subcellular location">
    <subcellularLocation>
        <location evidence="1">Secreted</location>
    </subcellularLocation>
</comment>
<dbReference type="PANTHER" id="PTHR23192">
    <property type="entry name" value="OLFACTOMEDIN-RELATED"/>
    <property type="match status" value="1"/>
</dbReference>
<feature type="chain" id="PRO_5034941553" evidence="5">
    <location>
        <begin position="24"/>
        <end position="400"/>
    </location>
</feature>
<dbReference type="SMART" id="SM00284">
    <property type="entry name" value="OLF"/>
    <property type="match status" value="1"/>
</dbReference>
<feature type="coiled-coil region" evidence="4">
    <location>
        <begin position="48"/>
        <end position="107"/>
    </location>
</feature>
<accession>A0A8C4QCM9</accession>
<keyword evidence="8" id="KW-1185">Reference proteome</keyword>
<evidence type="ECO:0000256" key="2">
    <source>
        <dbReference type="ARBA" id="ARBA00022525"/>
    </source>
</evidence>
<sequence>MVSRRTLVQLAIVCTTCLHEATGQSRPSRDDMYKQYMERRVGTLEEKYERMFMQLAHYERDLKNVKKESERRVGIATQDKTFTLDQLDALSLRVERLERDVDYLETQNPSKPCVEDLTDESLETDDELGGQGSIKIHECNHMLASIRSLKIVKRSGGELGAWFQAGDQGGDQSPIYFLPGAQGTSLLRYPSLPIFAAANLGDVHNSEAMVTLPTPYQGTGHALLGNYLYYHRADSDNEIVKVDLVTGRLVDRALLPGTGLVPPFPLNPDTRIQLATDEVGLWVIHAGTNASTISLSKLDAHSLAVEQTWNTGCHKEGAEAGFVLCGALYTVYNTRRGGRSRVQCIFDVSQKVSPENLPLVYFPRRFGSLASLSYTANSPRFTAWDDGYQMLYRLALRNKQ</sequence>
<evidence type="ECO:0000256" key="3">
    <source>
        <dbReference type="PROSITE-ProRule" id="PRU00446"/>
    </source>
</evidence>
<dbReference type="Ensembl" id="ENSEBUT00000013645.1">
    <property type="protein sequence ID" value="ENSEBUP00000013068.1"/>
    <property type="gene ID" value="ENSEBUG00000008274.1"/>
</dbReference>
<keyword evidence="5" id="KW-0732">Signal</keyword>
<keyword evidence="4" id="KW-0175">Coiled coil</keyword>
<evidence type="ECO:0000313" key="8">
    <source>
        <dbReference type="Proteomes" id="UP000694388"/>
    </source>
</evidence>
<name>A0A8C4QCM9_EPTBU</name>
<dbReference type="GO" id="GO:0007165">
    <property type="term" value="P:signal transduction"/>
    <property type="evidence" value="ECO:0007669"/>
    <property type="project" value="TreeGrafter"/>
</dbReference>
<evidence type="ECO:0000259" key="6">
    <source>
        <dbReference type="PROSITE" id="PS51132"/>
    </source>
</evidence>
<dbReference type="PANTHER" id="PTHR23192:SF13">
    <property type="entry name" value="OLFACTOMEDIN-LIKE PROTEIN 1"/>
    <property type="match status" value="1"/>
</dbReference>
<organism evidence="7 8">
    <name type="scientific">Eptatretus burgeri</name>
    <name type="common">Inshore hagfish</name>
    <dbReference type="NCBI Taxonomy" id="7764"/>
    <lineage>
        <taxon>Eukaryota</taxon>
        <taxon>Metazoa</taxon>
        <taxon>Chordata</taxon>
        <taxon>Craniata</taxon>
        <taxon>Vertebrata</taxon>
        <taxon>Cyclostomata</taxon>
        <taxon>Myxini</taxon>
        <taxon>Myxiniformes</taxon>
        <taxon>Myxinidae</taxon>
        <taxon>Eptatretinae</taxon>
        <taxon>Eptatretus</taxon>
    </lineage>
</organism>
<dbReference type="AlphaFoldDB" id="A0A8C4QCM9"/>
<dbReference type="InterPro" id="IPR003112">
    <property type="entry name" value="Olfac-like_dom"/>
</dbReference>
<dbReference type="PROSITE" id="PS51132">
    <property type="entry name" value="OLF"/>
    <property type="match status" value="1"/>
</dbReference>
<evidence type="ECO:0000313" key="7">
    <source>
        <dbReference type="Ensembl" id="ENSEBUP00000013068.1"/>
    </source>
</evidence>
<dbReference type="InterPro" id="IPR050605">
    <property type="entry name" value="Olfactomedin-like_domain"/>
</dbReference>
<proteinExistence type="predicted"/>